<dbReference type="Proteomes" id="UP000094578">
    <property type="component" value="Unassembled WGS sequence"/>
</dbReference>
<dbReference type="Pfam" id="PF00303">
    <property type="entry name" value="Thymidylat_synt"/>
    <property type="match status" value="1"/>
</dbReference>
<evidence type="ECO:0000256" key="1">
    <source>
        <dbReference type="ARBA" id="ARBA00022603"/>
    </source>
</evidence>
<proteinExistence type="predicted"/>
<dbReference type="InterPro" id="IPR036926">
    <property type="entry name" value="Thymidate_synth/dCMP_Mease_sf"/>
</dbReference>
<evidence type="ECO:0000256" key="2">
    <source>
        <dbReference type="ARBA" id="ARBA00022679"/>
    </source>
</evidence>
<comment type="caution">
    <text evidence="4">The sequence shown here is derived from an EMBL/GenBank/DDBJ whole genome shotgun (WGS) entry which is preliminary data.</text>
</comment>
<dbReference type="EMBL" id="MDER01000036">
    <property type="protein sequence ID" value="ODP28544.1"/>
    <property type="molecule type" value="Genomic_DNA"/>
</dbReference>
<sequence length="333" mass="39211">MIFNHFHDAYLYTLAEVYHKPQFYNQPRGNRSREVLNYTYGIESPIERICYVPERKTNIIFNFAEALWYLSGSNNLDFIHYYASNMSKYSADGRTLTGTAYGPKLFAYGDKRLNQWERIKEVLREDPDSKRAFLSIFDASEVLQLENIDVSCTIGLQFFIREGQLYMSSYMRANDAYRGMLSDVFSFTFLQELMATELGIEVGKYYHNVASVHIYETDYVQTKTVLSKAKQIGTVPAYPFPPMPLKDNRSDLQVVFEYEQQLRQGTITLKPVDIDRLDIDDYWKQVILLFAVYQSIQQKKVIDHTLYQKLIPLYQMLVQQKWESYFSIIMEEM</sequence>
<dbReference type="CDD" id="cd00351">
    <property type="entry name" value="TS_Pyrimidine_HMase"/>
    <property type="match status" value="1"/>
</dbReference>
<accession>A0A1E3L4E2</accession>
<keyword evidence="1 4" id="KW-0489">Methyltransferase</keyword>
<reference evidence="4 5" key="1">
    <citation type="submission" date="2016-08" db="EMBL/GenBank/DDBJ databases">
        <title>Genome sequencing of Paenibacillus sp. TI45-13ar, isolated from Korean traditional nuruk.</title>
        <authorList>
            <person name="Kim S.-J."/>
        </authorList>
    </citation>
    <scope>NUCLEOTIDE SEQUENCE [LARGE SCALE GENOMIC DNA]</scope>
    <source>
        <strain evidence="4 5">TI45-13ar</strain>
    </source>
</reference>
<dbReference type="EC" id="2.1.1.45" evidence="4"/>
<dbReference type="GO" id="GO:0004799">
    <property type="term" value="F:thymidylate synthase activity"/>
    <property type="evidence" value="ECO:0007669"/>
    <property type="project" value="UniProtKB-EC"/>
</dbReference>
<dbReference type="GO" id="GO:0005829">
    <property type="term" value="C:cytosol"/>
    <property type="evidence" value="ECO:0007669"/>
    <property type="project" value="TreeGrafter"/>
</dbReference>
<name>A0A1E3L4E2_9BACL</name>
<evidence type="ECO:0000313" key="5">
    <source>
        <dbReference type="Proteomes" id="UP000094578"/>
    </source>
</evidence>
<dbReference type="SUPFAM" id="SSF55831">
    <property type="entry name" value="Thymidylate synthase/dCMP hydroxymethylase"/>
    <property type="match status" value="1"/>
</dbReference>
<dbReference type="STRING" id="1886670.PTI45_02089"/>
<dbReference type="GO" id="GO:0032259">
    <property type="term" value="P:methylation"/>
    <property type="evidence" value="ECO:0007669"/>
    <property type="project" value="UniProtKB-KW"/>
</dbReference>
<dbReference type="PANTHER" id="PTHR11548:SF9">
    <property type="entry name" value="THYMIDYLATE SYNTHASE"/>
    <property type="match status" value="1"/>
</dbReference>
<gene>
    <name evidence="4" type="ORF">PTI45_02089</name>
</gene>
<feature type="domain" description="Thymidylate synthase/dCMP hydroxymethylase" evidence="3">
    <location>
        <begin position="9"/>
        <end position="231"/>
    </location>
</feature>
<keyword evidence="5" id="KW-1185">Reference proteome</keyword>
<dbReference type="InterPro" id="IPR023451">
    <property type="entry name" value="Thymidate_synth/dCMP_Mease_dom"/>
</dbReference>
<dbReference type="Gene3D" id="3.30.572.10">
    <property type="entry name" value="Thymidylate synthase/dCMP hydroxymethylase domain"/>
    <property type="match status" value="1"/>
</dbReference>
<dbReference type="InterPro" id="IPR045097">
    <property type="entry name" value="Thymidate_synth/dCMP_Mease"/>
</dbReference>
<evidence type="ECO:0000259" key="3">
    <source>
        <dbReference type="Pfam" id="PF00303"/>
    </source>
</evidence>
<keyword evidence="2 4" id="KW-0808">Transferase</keyword>
<dbReference type="RefSeq" id="WP_069327515.1">
    <property type="nucleotide sequence ID" value="NZ_MDER01000036.1"/>
</dbReference>
<dbReference type="GO" id="GO:0006231">
    <property type="term" value="P:dTMP biosynthetic process"/>
    <property type="evidence" value="ECO:0007669"/>
    <property type="project" value="TreeGrafter"/>
</dbReference>
<dbReference type="AlphaFoldDB" id="A0A1E3L4E2"/>
<evidence type="ECO:0000313" key="4">
    <source>
        <dbReference type="EMBL" id="ODP28544.1"/>
    </source>
</evidence>
<dbReference type="PANTHER" id="PTHR11548">
    <property type="entry name" value="THYMIDYLATE SYNTHASE 1"/>
    <property type="match status" value="1"/>
</dbReference>
<dbReference type="PATRIC" id="fig|1886670.3.peg.2127"/>
<organism evidence="4 5">
    <name type="scientific">Paenibacillus nuruki</name>
    <dbReference type="NCBI Taxonomy" id="1886670"/>
    <lineage>
        <taxon>Bacteria</taxon>
        <taxon>Bacillati</taxon>
        <taxon>Bacillota</taxon>
        <taxon>Bacilli</taxon>
        <taxon>Bacillales</taxon>
        <taxon>Paenibacillaceae</taxon>
        <taxon>Paenibacillus</taxon>
    </lineage>
</organism>
<protein>
    <submittedName>
        <fullName evidence="4">Thymidylate synthase</fullName>
        <ecNumber evidence="4">2.1.1.45</ecNumber>
    </submittedName>
</protein>